<dbReference type="Proteomes" id="UP000002899">
    <property type="component" value="Chromosome I"/>
</dbReference>
<evidence type="ECO:0000313" key="1">
    <source>
        <dbReference type="EMBL" id="CCF72581.1"/>
    </source>
</evidence>
<dbReference type="VEuPathDB" id="PiroplasmaDB:BMR1_01G00555"/>
<sequence length="256" mass="29129">MGLSDNLCSCDNAGSEIDQLADKPDQSLDMVSHRTVDEYADRSKASEISQSVDRQWIAVTTYQPVDIVTKTVEVPVIKTVEKFVHKPVIQEKIVHVPREVTQIVEKIVEIPDVKYVEKIVEVPQVQYRSKFVPKIEVVEKIIEKPTIIEKWTEKKVEVPQIKEVVRYKEIDESEEVIKYFPQGKGNIDWEKECAMQSHMLPEHDANKTTVLCSDKIGEDGVMIYSTPFANQGTVFQQVSHELVRDKESARAGCIGC</sequence>
<evidence type="ECO:0000313" key="2">
    <source>
        <dbReference type="Proteomes" id="UP000002899"/>
    </source>
</evidence>
<reference evidence="1 2" key="1">
    <citation type="journal article" date="2012" name="Nucleic Acids Res.">
        <title>Sequencing of the smallest Apicomplexan genome from the human pathogen Babesia microti.</title>
        <authorList>
            <person name="Cornillot E."/>
            <person name="Hadj-Kaddour K."/>
            <person name="Dassouli A."/>
            <person name="Noel B."/>
            <person name="Ranwez V."/>
            <person name="Vacherie B."/>
            <person name="Augagneur Y."/>
            <person name="Bres V."/>
            <person name="Duclos A."/>
            <person name="Randazzo S."/>
            <person name="Carcy B."/>
            <person name="Debierre-Grockiego F."/>
            <person name="Delbecq S."/>
            <person name="Moubri-Menage K."/>
            <person name="Shams-Eldin H."/>
            <person name="Usmani-Brown S."/>
            <person name="Bringaud F."/>
            <person name="Wincker P."/>
            <person name="Vivares C.P."/>
            <person name="Schwarz R.T."/>
            <person name="Schetters T.P."/>
            <person name="Krause P.J."/>
            <person name="Gorenflot A."/>
            <person name="Berry V."/>
            <person name="Barbe V."/>
            <person name="Ben Mamoun C."/>
        </authorList>
    </citation>
    <scope>NUCLEOTIDE SEQUENCE [LARGE SCALE GENOMIC DNA]</scope>
    <source>
        <strain evidence="1 2">RI</strain>
    </source>
</reference>
<dbReference type="InterPro" id="IPR022086">
    <property type="entry name" value="IMCp"/>
</dbReference>
<dbReference type="KEGG" id="bmic:BMR1_01G00555"/>
<reference evidence="1 2" key="3">
    <citation type="journal article" date="2016" name="Sci. Rep.">
        <title>Genome-wide diversity and gene expression profiling of Babesia microti isolates identify polymorphic genes that mediate host-pathogen interactions.</title>
        <authorList>
            <person name="Silva J.C."/>
            <person name="Cornillot E."/>
            <person name="McCracken C."/>
            <person name="Usmani-Brown S."/>
            <person name="Dwivedi A."/>
            <person name="Ifeonu O.O."/>
            <person name="Crabtree J."/>
            <person name="Gotia H.T."/>
            <person name="Virji A.Z."/>
            <person name="Reynes C."/>
            <person name="Colinge J."/>
            <person name="Kumar V."/>
            <person name="Lawres L."/>
            <person name="Pazzi J.E."/>
            <person name="Pablo J.V."/>
            <person name="Hung C."/>
            <person name="Brancato J."/>
            <person name="Kumari P."/>
            <person name="Orvis J."/>
            <person name="Tretina K."/>
            <person name="Chibucos M."/>
            <person name="Ott S."/>
            <person name="Sadzewicz L."/>
            <person name="Sengamalay N."/>
            <person name="Shetty A.C."/>
            <person name="Su Q."/>
            <person name="Tallon L."/>
            <person name="Fraser C.M."/>
            <person name="Frutos R."/>
            <person name="Molina D.M."/>
            <person name="Krause P.J."/>
            <person name="Ben Mamoun C."/>
        </authorList>
    </citation>
    <scope>NUCLEOTIDE SEQUENCE [LARGE SCALE GENOMIC DNA]</scope>
    <source>
        <strain evidence="1 2">RI</strain>
    </source>
</reference>
<gene>
    <name evidence="1" type="ORF">BMR1_01G00555</name>
</gene>
<organism evidence="1 2">
    <name type="scientific">Babesia microti (strain RI)</name>
    <dbReference type="NCBI Taxonomy" id="1133968"/>
    <lineage>
        <taxon>Eukaryota</taxon>
        <taxon>Sar</taxon>
        <taxon>Alveolata</taxon>
        <taxon>Apicomplexa</taxon>
        <taxon>Aconoidasida</taxon>
        <taxon>Piroplasmida</taxon>
        <taxon>Babesiidae</taxon>
        <taxon>Babesia</taxon>
    </lineage>
</organism>
<dbReference type="OrthoDB" id="448535at2759"/>
<protein>
    <submittedName>
        <fullName evidence="1">RAP1-interacting factor 1</fullName>
    </submittedName>
</protein>
<name>I7IF84_BABMR</name>
<dbReference type="AlphaFoldDB" id="I7IF84"/>
<accession>I7IF84</accession>
<keyword evidence="2" id="KW-1185">Reference proteome</keyword>
<dbReference type="Pfam" id="PF12314">
    <property type="entry name" value="IMCp"/>
    <property type="match status" value="1"/>
</dbReference>
<dbReference type="RefSeq" id="XP_012647190.1">
    <property type="nucleotide sequence ID" value="XM_012791736.1"/>
</dbReference>
<proteinExistence type="predicted"/>
<dbReference type="GeneID" id="24423191"/>
<reference evidence="1 2" key="2">
    <citation type="journal article" date="2013" name="PLoS ONE">
        <title>Whole genome mapping and re-organization of the nuclear and mitochondrial genomes of Babesia microti isolates.</title>
        <authorList>
            <person name="Cornillot E."/>
            <person name="Dassouli A."/>
            <person name="Garg A."/>
            <person name="Pachikara N."/>
            <person name="Randazzo S."/>
            <person name="Depoix D."/>
            <person name="Carcy B."/>
            <person name="Delbecq S."/>
            <person name="Frutos R."/>
            <person name="Silva J.C."/>
            <person name="Sutton R."/>
            <person name="Krause P.J."/>
            <person name="Mamoun C.B."/>
        </authorList>
    </citation>
    <scope>NUCLEOTIDE SEQUENCE [LARGE SCALE GENOMIC DNA]</scope>
    <source>
        <strain evidence="1 2">RI</strain>
    </source>
</reference>
<dbReference type="EMBL" id="FO082871">
    <property type="protein sequence ID" value="CCF72581.1"/>
    <property type="molecule type" value="Genomic_DNA"/>
</dbReference>